<feature type="region of interest" description="Disordered" evidence="2">
    <location>
        <begin position="1"/>
        <end position="31"/>
    </location>
</feature>
<proteinExistence type="predicted"/>
<feature type="compositionally biased region" description="Low complexity" evidence="2">
    <location>
        <begin position="75"/>
        <end position="84"/>
    </location>
</feature>
<dbReference type="GO" id="GO:0005634">
    <property type="term" value="C:nucleus"/>
    <property type="evidence" value="ECO:0007669"/>
    <property type="project" value="TreeGrafter"/>
</dbReference>
<dbReference type="PANTHER" id="PTHR15885:SF1">
    <property type="entry name" value="COILED-COIL DOMAIN-CONTAINING PROTEIN 174"/>
    <property type="match status" value="1"/>
</dbReference>
<dbReference type="Proteomes" id="UP001255856">
    <property type="component" value="Unassembled WGS sequence"/>
</dbReference>
<dbReference type="InterPro" id="IPR025066">
    <property type="entry name" value="CCDC174-like"/>
</dbReference>
<evidence type="ECO:0000256" key="2">
    <source>
        <dbReference type="SAM" id="MobiDB-lite"/>
    </source>
</evidence>
<sequence length="255" mass="28169">MAEESQRREARSLGWLTQSAVQPRKRKEIQGVSATSLLPLRSQLAAEQQKAAAVRSGELDRTELRAQQRKRLGLGNRANAGVAARDARDRASIQTEQSRLADSAAALERKAALYDRLASGQESAPEGQYDVDFELKPAPDSLGQAAGARGGGLVSEDMRAERARQDWEDEVEANRRQELDREDRRHQRREAIAELERETEDARRQDQAAKQALQRVAESRTAALKAAILKKKLAALRSAREAAAASANQIREQAS</sequence>
<gene>
    <name evidence="3" type="ORF">QBZ16_002433</name>
</gene>
<comment type="caution">
    <text evidence="3">The sequence shown here is derived from an EMBL/GenBank/DDBJ whole genome shotgun (WGS) entry which is preliminary data.</text>
</comment>
<reference evidence="3" key="1">
    <citation type="submission" date="2021-01" db="EMBL/GenBank/DDBJ databases">
        <authorList>
            <person name="Eckstrom K.M.E."/>
        </authorList>
    </citation>
    <scope>NUCLEOTIDE SEQUENCE</scope>
    <source>
        <strain evidence="3">UVCC 0001</strain>
    </source>
</reference>
<feature type="region of interest" description="Disordered" evidence="2">
    <location>
        <begin position="68"/>
        <end position="96"/>
    </location>
</feature>
<organism evidence="3 4">
    <name type="scientific">Prototheca wickerhamii</name>
    <dbReference type="NCBI Taxonomy" id="3111"/>
    <lineage>
        <taxon>Eukaryota</taxon>
        <taxon>Viridiplantae</taxon>
        <taxon>Chlorophyta</taxon>
        <taxon>core chlorophytes</taxon>
        <taxon>Trebouxiophyceae</taxon>
        <taxon>Chlorellales</taxon>
        <taxon>Chlorellaceae</taxon>
        <taxon>Prototheca</taxon>
    </lineage>
</organism>
<accession>A0AAD9IPC9</accession>
<feature type="compositionally biased region" description="Basic and acidic residues" evidence="2">
    <location>
        <begin position="1"/>
        <end position="11"/>
    </location>
</feature>
<protein>
    <submittedName>
        <fullName evidence="3">Uncharacterized protein</fullName>
    </submittedName>
</protein>
<name>A0AAD9IPC9_PROWI</name>
<dbReference type="EMBL" id="JASFZW010000002">
    <property type="protein sequence ID" value="KAK2080037.1"/>
    <property type="molecule type" value="Genomic_DNA"/>
</dbReference>
<feature type="compositionally biased region" description="Basic and acidic residues" evidence="2">
    <location>
        <begin position="156"/>
        <end position="187"/>
    </location>
</feature>
<keyword evidence="4" id="KW-1185">Reference proteome</keyword>
<evidence type="ECO:0000313" key="3">
    <source>
        <dbReference type="EMBL" id="KAK2080037.1"/>
    </source>
</evidence>
<feature type="region of interest" description="Disordered" evidence="2">
    <location>
        <begin position="137"/>
        <end position="187"/>
    </location>
</feature>
<keyword evidence="1" id="KW-0175">Coiled coil</keyword>
<evidence type="ECO:0000256" key="1">
    <source>
        <dbReference type="ARBA" id="ARBA00023054"/>
    </source>
</evidence>
<evidence type="ECO:0000313" key="4">
    <source>
        <dbReference type="Proteomes" id="UP001255856"/>
    </source>
</evidence>
<dbReference type="PANTHER" id="PTHR15885">
    <property type="entry name" value="COILED-COIL DOMAIN-CONTAINING PROTEIN 174"/>
    <property type="match status" value="1"/>
</dbReference>
<dbReference type="AlphaFoldDB" id="A0AAD9IPC9"/>